<dbReference type="Gene3D" id="3.40.50.720">
    <property type="entry name" value="NAD(P)-binding Rossmann-like Domain"/>
    <property type="match status" value="1"/>
</dbReference>
<dbReference type="Proteomes" id="UP000034006">
    <property type="component" value="Unassembled WGS sequence"/>
</dbReference>
<accession>A0A0G1KV66</accession>
<proteinExistence type="predicted"/>
<reference evidence="1 2" key="1">
    <citation type="journal article" date="2015" name="Nature">
        <title>rRNA introns, odd ribosomes, and small enigmatic genomes across a large radiation of phyla.</title>
        <authorList>
            <person name="Brown C.T."/>
            <person name="Hug L.A."/>
            <person name="Thomas B.C."/>
            <person name="Sharon I."/>
            <person name="Castelle C.J."/>
            <person name="Singh A."/>
            <person name="Wilkins M.J."/>
            <person name="Williams K.H."/>
            <person name="Banfield J.F."/>
        </authorList>
    </citation>
    <scope>NUCLEOTIDE SEQUENCE [LARGE SCALE GENOMIC DNA]</scope>
</reference>
<dbReference type="STRING" id="1618387.UW44_C0008G0116"/>
<evidence type="ECO:0000313" key="2">
    <source>
        <dbReference type="Proteomes" id="UP000034006"/>
    </source>
</evidence>
<dbReference type="InterPro" id="IPR036291">
    <property type="entry name" value="NAD(P)-bd_dom_sf"/>
</dbReference>
<sequence>MEAQRFHAGHMRAMVNSFHALKRGGRIVNILGQCVRNGLPAAPHYSAFFAQMHNFAKSVNGNPRYGKSDQINMLDVLLAAVDTREWNGVSQSVKAAYEQKMGKFIQPEEVARRVLFELSCQTMATELVIDGSVLV</sequence>
<evidence type="ECO:0000313" key="1">
    <source>
        <dbReference type="EMBL" id="KKT51794.1"/>
    </source>
</evidence>
<name>A0A0G1KV66_9BACT</name>
<comment type="caution">
    <text evidence="1">The sequence shown here is derived from an EMBL/GenBank/DDBJ whole genome shotgun (WGS) entry which is preliminary data.</text>
</comment>
<dbReference type="EMBL" id="LCIH01000008">
    <property type="protein sequence ID" value="KKT51794.1"/>
    <property type="molecule type" value="Genomic_DNA"/>
</dbReference>
<dbReference type="SUPFAM" id="SSF51735">
    <property type="entry name" value="NAD(P)-binding Rossmann-fold domains"/>
    <property type="match status" value="1"/>
</dbReference>
<organism evidence="1 2">
    <name type="scientific">Candidatus Collierbacteria bacterium GW2011_GWB2_44_22</name>
    <dbReference type="NCBI Taxonomy" id="1618387"/>
    <lineage>
        <taxon>Bacteria</taxon>
        <taxon>Candidatus Collieribacteriota</taxon>
    </lineage>
</organism>
<dbReference type="AlphaFoldDB" id="A0A0G1KV66"/>
<protein>
    <submittedName>
        <fullName evidence="1">Uncharacterized protein</fullName>
    </submittedName>
</protein>
<gene>
    <name evidence="1" type="ORF">UW44_C0008G0116</name>
</gene>